<protein>
    <submittedName>
        <fullName evidence="3">Uncharacterized protein</fullName>
    </submittedName>
</protein>
<name>A0A8X6MXT2_NEPPI</name>
<feature type="signal peptide" evidence="2">
    <location>
        <begin position="1"/>
        <end position="16"/>
    </location>
</feature>
<dbReference type="EMBL" id="BMAW01051946">
    <property type="protein sequence ID" value="GFS83392.1"/>
    <property type="molecule type" value="Genomic_DNA"/>
</dbReference>
<feature type="chain" id="PRO_5036505401" evidence="2">
    <location>
        <begin position="17"/>
        <end position="84"/>
    </location>
</feature>
<gene>
    <name evidence="3" type="ORF">NPIL_394451</name>
</gene>
<comment type="caution">
    <text evidence="3">The sequence shown here is derived from an EMBL/GenBank/DDBJ whole genome shotgun (WGS) entry which is preliminary data.</text>
</comment>
<accession>A0A8X6MXT2</accession>
<dbReference type="Proteomes" id="UP000887013">
    <property type="component" value="Unassembled WGS sequence"/>
</dbReference>
<feature type="compositionally biased region" description="Low complexity" evidence="1">
    <location>
        <begin position="40"/>
        <end position="50"/>
    </location>
</feature>
<organism evidence="3 4">
    <name type="scientific">Nephila pilipes</name>
    <name type="common">Giant wood spider</name>
    <name type="synonym">Nephila maculata</name>
    <dbReference type="NCBI Taxonomy" id="299642"/>
    <lineage>
        <taxon>Eukaryota</taxon>
        <taxon>Metazoa</taxon>
        <taxon>Ecdysozoa</taxon>
        <taxon>Arthropoda</taxon>
        <taxon>Chelicerata</taxon>
        <taxon>Arachnida</taxon>
        <taxon>Araneae</taxon>
        <taxon>Araneomorphae</taxon>
        <taxon>Entelegynae</taxon>
        <taxon>Araneoidea</taxon>
        <taxon>Nephilidae</taxon>
        <taxon>Nephila</taxon>
    </lineage>
</organism>
<dbReference type="AlphaFoldDB" id="A0A8X6MXT2"/>
<reference evidence="3" key="1">
    <citation type="submission" date="2020-08" db="EMBL/GenBank/DDBJ databases">
        <title>Multicomponent nature underlies the extraordinary mechanical properties of spider dragline silk.</title>
        <authorList>
            <person name="Kono N."/>
            <person name="Nakamura H."/>
            <person name="Mori M."/>
            <person name="Yoshida Y."/>
            <person name="Ohtoshi R."/>
            <person name="Malay A.D."/>
            <person name="Moran D.A.P."/>
            <person name="Tomita M."/>
            <person name="Numata K."/>
            <person name="Arakawa K."/>
        </authorList>
    </citation>
    <scope>NUCLEOTIDE SEQUENCE</scope>
</reference>
<keyword evidence="2" id="KW-0732">Signal</keyword>
<feature type="region of interest" description="Disordered" evidence="1">
    <location>
        <begin position="38"/>
        <end position="84"/>
    </location>
</feature>
<evidence type="ECO:0000256" key="1">
    <source>
        <dbReference type="SAM" id="MobiDB-lite"/>
    </source>
</evidence>
<evidence type="ECO:0000313" key="3">
    <source>
        <dbReference type="EMBL" id="GFS83392.1"/>
    </source>
</evidence>
<evidence type="ECO:0000313" key="4">
    <source>
        <dbReference type="Proteomes" id="UP000887013"/>
    </source>
</evidence>
<keyword evidence="4" id="KW-1185">Reference proteome</keyword>
<proteinExistence type="predicted"/>
<sequence>MQFLLLSLELVQFLEGEVHKLRRCLLSIPEAMKVFQELPSGSESKNSNSSDTEVYSNEPLELIESGAEDDASDDVAISLPGPSR</sequence>
<evidence type="ECO:0000256" key="2">
    <source>
        <dbReference type="SAM" id="SignalP"/>
    </source>
</evidence>